<comment type="subcellular location">
    <subcellularLocation>
        <location evidence="1">Cell membrane</location>
        <topology evidence="1">Multi-pass membrane protein</topology>
    </subcellularLocation>
</comment>
<evidence type="ECO:0000259" key="9">
    <source>
        <dbReference type="Pfam" id="PF02687"/>
    </source>
</evidence>
<feature type="compositionally biased region" description="Basic residues" evidence="7">
    <location>
        <begin position="1"/>
        <end position="10"/>
    </location>
</feature>
<evidence type="ECO:0000256" key="3">
    <source>
        <dbReference type="ARBA" id="ARBA00022692"/>
    </source>
</evidence>
<sequence>MRARPRHRSTTLRPGTTAARHTAAASTDRPETPWHRPVRLSPADLLRLGLVGVLSRRMRAVLSAVGISIGIATMIVVTGIPASSQTALEAELTALGTDRLQAVADGKAGENGAPVSFPAESVVMVDRIGPVKAVTAVANAHVKVRRSDRLGPLDESGLTVLAARPDLLRVVNGKVRSGQFLTKATERLPTVVLGASSAARLGFPEVRPGEPPQLVLIGDRWFSVAGILHAVPLAPDLDRAVLVGWDAAREHLNFDGRPTQLFIQADEDAIEDVRAVLPATVNPQSPSVVLVSRPSDALAAKRSAEATFSGLFVGLAGLALLVGGIGVANTMVISVLERRREIGLRRALGANRGQIRGQFLTESVVLSGLGGLTGVVVGVLATVGYAAFRDWPAVIPVEAVAGGFCGAVLIGVMAGVYPAVRASRLSPTTALATT</sequence>
<dbReference type="Pfam" id="PF12704">
    <property type="entry name" value="MacB_PCD"/>
    <property type="match status" value="1"/>
</dbReference>
<gene>
    <name evidence="11" type="ORF">BU52_23095</name>
</gene>
<evidence type="ECO:0000256" key="2">
    <source>
        <dbReference type="ARBA" id="ARBA00022475"/>
    </source>
</evidence>
<feature type="domain" description="ABC3 transporter permease C-terminal" evidence="9">
    <location>
        <begin position="315"/>
        <end position="427"/>
    </location>
</feature>
<dbReference type="InterPro" id="IPR050250">
    <property type="entry name" value="Macrolide_Exporter_MacB"/>
</dbReference>
<keyword evidence="12" id="KW-1185">Reference proteome</keyword>
<organism evidence="11 12">
    <name type="scientific">Streptomyces toyocaensis</name>
    <dbReference type="NCBI Taxonomy" id="55952"/>
    <lineage>
        <taxon>Bacteria</taxon>
        <taxon>Bacillati</taxon>
        <taxon>Actinomycetota</taxon>
        <taxon>Actinomycetes</taxon>
        <taxon>Kitasatosporales</taxon>
        <taxon>Streptomycetaceae</taxon>
        <taxon>Streptomyces</taxon>
    </lineage>
</organism>
<evidence type="ECO:0000256" key="1">
    <source>
        <dbReference type="ARBA" id="ARBA00004651"/>
    </source>
</evidence>
<evidence type="ECO:0000259" key="10">
    <source>
        <dbReference type="Pfam" id="PF12704"/>
    </source>
</evidence>
<feature type="transmembrane region" description="Helical" evidence="8">
    <location>
        <begin position="311"/>
        <end position="336"/>
    </location>
</feature>
<dbReference type="STRING" id="55952.BU52_23095"/>
<dbReference type="eggNOG" id="COG0577">
    <property type="taxonomic scope" value="Bacteria"/>
</dbReference>
<keyword evidence="3 8" id="KW-0812">Transmembrane</keyword>
<name>A0A081XN07_STRTO</name>
<dbReference type="PANTHER" id="PTHR30572:SF4">
    <property type="entry name" value="ABC TRANSPORTER PERMEASE YTRF"/>
    <property type="match status" value="1"/>
</dbReference>
<accession>A0A081XN07</accession>
<dbReference type="Proteomes" id="UP000028341">
    <property type="component" value="Unassembled WGS sequence"/>
</dbReference>
<dbReference type="AlphaFoldDB" id="A0A081XN07"/>
<keyword evidence="4 8" id="KW-1133">Transmembrane helix</keyword>
<dbReference type="GO" id="GO:0005886">
    <property type="term" value="C:plasma membrane"/>
    <property type="evidence" value="ECO:0007669"/>
    <property type="project" value="UniProtKB-SubCell"/>
</dbReference>
<evidence type="ECO:0000256" key="7">
    <source>
        <dbReference type="SAM" id="MobiDB-lite"/>
    </source>
</evidence>
<evidence type="ECO:0000313" key="12">
    <source>
        <dbReference type="Proteomes" id="UP000028341"/>
    </source>
</evidence>
<feature type="domain" description="MacB-like periplasmic core" evidence="10">
    <location>
        <begin position="61"/>
        <end position="275"/>
    </location>
</feature>
<feature type="region of interest" description="Disordered" evidence="7">
    <location>
        <begin position="1"/>
        <end position="36"/>
    </location>
</feature>
<dbReference type="EMBL" id="JFCB01000022">
    <property type="protein sequence ID" value="KES04930.1"/>
    <property type="molecule type" value="Genomic_DNA"/>
</dbReference>
<dbReference type="GO" id="GO:0022857">
    <property type="term" value="F:transmembrane transporter activity"/>
    <property type="evidence" value="ECO:0007669"/>
    <property type="project" value="TreeGrafter"/>
</dbReference>
<dbReference type="RefSeq" id="WP_235216403.1">
    <property type="nucleotide sequence ID" value="NZ_JBFADL010000007.1"/>
</dbReference>
<keyword evidence="2" id="KW-1003">Cell membrane</keyword>
<dbReference type="Pfam" id="PF02687">
    <property type="entry name" value="FtsX"/>
    <property type="match status" value="1"/>
</dbReference>
<protein>
    <submittedName>
        <fullName evidence="11">ABC transporter permease</fullName>
    </submittedName>
</protein>
<dbReference type="InterPro" id="IPR025857">
    <property type="entry name" value="MacB_PCD"/>
</dbReference>
<dbReference type="InterPro" id="IPR003838">
    <property type="entry name" value="ABC3_permease_C"/>
</dbReference>
<feature type="transmembrane region" description="Helical" evidence="8">
    <location>
        <begin position="364"/>
        <end position="388"/>
    </location>
</feature>
<evidence type="ECO:0000256" key="4">
    <source>
        <dbReference type="ARBA" id="ARBA00022989"/>
    </source>
</evidence>
<reference evidence="11 12" key="1">
    <citation type="submission" date="2014-02" db="EMBL/GenBank/DDBJ databases">
        <title>The genome announcement of Streptomyces toyocaensis NRRL15009.</title>
        <authorList>
            <person name="Hong H.-J."/>
            <person name="Kwun M.J."/>
        </authorList>
    </citation>
    <scope>NUCLEOTIDE SEQUENCE [LARGE SCALE GENOMIC DNA]</scope>
    <source>
        <strain evidence="11 12">NRRL 15009</strain>
    </source>
</reference>
<evidence type="ECO:0000256" key="8">
    <source>
        <dbReference type="SAM" id="Phobius"/>
    </source>
</evidence>
<feature type="transmembrane region" description="Helical" evidence="8">
    <location>
        <begin position="400"/>
        <end position="420"/>
    </location>
</feature>
<comment type="similarity">
    <text evidence="6">Belongs to the ABC-4 integral membrane protein family.</text>
</comment>
<feature type="transmembrane region" description="Helical" evidence="8">
    <location>
        <begin position="60"/>
        <end position="80"/>
    </location>
</feature>
<feature type="compositionally biased region" description="Low complexity" evidence="7">
    <location>
        <begin position="16"/>
        <end position="27"/>
    </location>
</feature>
<keyword evidence="5 8" id="KW-0472">Membrane</keyword>
<comment type="caution">
    <text evidence="11">The sequence shown here is derived from an EMBL/GenBank/DDBJ whole genome shotgun (WGS) entry which is preliminary data.</text>
</comment>
<dbReference type="PANTHER" id="PTHR30572">
    <property type="entry name" value="MEMBRANE COMPONENT OF TRANSPORTER-RELATED"/>
    <property type="match status" value="1"/>
</dbReference>
<evidence type="ECO:0000256" key="6">
    <source>
        <dbReference type="ARBA" id="ARBA00038076"/>
    </source>
</evidence>
<evidence type="ECO:0000256" key="5">
    <source>
        <dbReference type="ARBA" id="ARBA00023136"/>
    </source>
</evidence>
<evidence type="ECO:0000313" key="11">
    <source>
        <dbReference type="EMBL" id="KES04930.1"/>
    </source>
</evidence>
<proteinExistence type="inferred from homology"/>